<dbReference type="RefSeq" id="WP_268076873.1">
    <property type="nucleotide sequence ID" value="NZ_CP109967.1"/>
</dbReference>
<gene>
    <name evidence="2" type="ORF">OLW01_17930</name>
</gene>
<accession>A0ABY7ASB4</accession>
<name>A0ABY7ASB4_9ALTE</name>
<sequence>MKKQYLFVNPLIAALASVFIITNASAKESKIGASLNKKVELSIAELPQQVTDVINQARPGFVVKEAEKEYKHGNVYIDVEGLDKDGNEIEFDLLKQNNRWQIVEIQRDLTLKQTPDIVVAALKSEQPNIQPKRIIESEQVTGKQANRVIIYEFYTVNPSSGDEKKFEVKLSAGKAELLKHEWQH</sequence>
<keyword evidence="3" id="KW-1185">Reference proteome</keyword>
<proteinExistence type="predicted"/>
<dbReference type="SUPFAM" id="SSF160574">
    <property type="entry name" value="BT0923-like"/>
    <property type="match status" value="1"/>
</dbReference>
<protein>
    <recommendedName>
        <fullName evidence="4">Peptidase YpeB-like protein</fullName>
    </recommendedName>
</protein>
<keyword evidence="2" id="KW-0614">Plasmid</keyword>
<dbReference type="EMBL" id="CP109967">
    <property type="protein sequence ID" value="WAJ72158.1"/>
    <property type="molecule type" value="Genomic_DNA"/>
</dbReference>
<feature type="signal peptide" evidence="1">
    <location>
        <begin position="1"/>
        <end position="26"/>
    </location>
</feature>
<evidence type="ECO:0000256" key="1">
    <source>
        <dbReference type="SAM" id="SignalP"/>
    </source>
</evidence>
<keyword evidence="1" id="KW-0732">Signal</keyword>
<evidence type="ECO:0000313" key="2">
    <source>
        <dbReference type="EMBL" id="WAJ72158.1"/>
    </source>
</evidence>
<organism evidence="2 3">
    <name type="scientific">Catenovulum adriaticum</name>
    <dbReference type="NCBI Taxonomy" id="2984846"/>
    <lineage>
        <taxon>Bacteria</taxon>
        <taxon>Pseudomonadati</taxon>
        <taxon>Pseudomonadota</taxon>
        <taxon>Gammaproteobacteria</taxon>
        <taxon>Alteromonadales</taxon>
        <taxon>Alteromonadaceae</taxon>
        <taxon>Catenovulum</taxon>
    </lineage>
</organism>
<reference evidence="2" key="1">
    <citation type="submission" date="2022-10" db="EMBL/GenBank/DDBJ databases">
        <title>Catenovulum adriacola sp. nov. isolated in the Harbour of Susak.</title>
        <authorList>
            <person name="Schoch T."/>
            <person name="Reich S.J."/>
            <person name="Stoeferle S."/>
            <person name="Flaiz M."/>
            <person name="Kazda M."/>
            <person name="Riedel C.U."/>
            <person name="Duerre P."/>
        </authorList>
    </citation>
    <scope>NUCLEOTIDE SEQUENCE</scope>
    <source>
        <strain evidence="2">TS8</strain>
        <plasmid evidence="2">pCadTS8_2</plasmid>
    </source>
</reference>
<feature type="chain" id="PRO_5046801182" description="Peptidase YpeB-like protein" evidence="1">
    <location>
        <begin position="27"/>
        <end position="184"/>
    </location>
</feature>
<evidence type="ECO:0000313" key="3">
    <source>
        <dbReference type="Proteomes" id="UP001163726"/>
    </source>
</evidence>
<geneLocation type="plasmid" evidence="2 3">
    <name>pCadTS8_2</name>
</geneLocation>
<dbReference type="Proteomes" id="UP001163726">
    <property type="component" value="Plasmid pCadTS8_2"/>
</dbReference>
<evidence type="ECO:0008006" key="4">
    <source>
        <dbReference type="Google" id="ProtNLM"/>
    </source>
</evidence>